<protein>
    <submittedName>
        <fullName evidence="2">Uncharacterized protein</fullName>
    </submittedName>
</protein>
<keyword evidence="3" id="KW-1185">Reference proteome</keyword>
<proteinExistence type="predicted"/>
<feature type="region of interest" description="Disordered" evidence="1">
    <location>
        <begin position="54"/>
        <end position="76"/>
    </location>
</feature>
<dbReference type="EMBL" id="JAOYFB010000005">
    <property type="protein sequence ID" value="KAK4016849.1"/>
    <property type="molecule type" value="Genomic_DNA"/>
</dbReference>
<name>A0ABQ9ZVA0_9CRUS</name>
<gene>
    <name evidence="2" type="ORF">OUZ56_031816</name>
</gene>
<accession>A0ABQ9ZVA0</accession>
<comment type="caution">
    <text evidence="2">The sequence shown here is derived from an EMBL/GenBank/DDBJ whole genome shotgun (WGS) entry which is preliminary data.</text>
</comment>
<sequence>MISRLLRSASAGSLELWMTLDGWVMRPHHGSLAYQLALDVSPWFWQIINLTDASPRSTSCVPASPPTQQSQWMWFR</sequence>
<evidence type="ECO:0000256" key="1">
    <source>
        <dbReference type="SAM" id="MobiDB-lite"/>
    </source>
</evidence>
<evidence type="ECO:0000313" key="3">
    <source>
        <dbReference type="Proteomes" id="UP001234178"/>
    </source>
</evidence>
<reference evidence="2 3" key="1">
    <citation type="journal article" date="2023" name="Nucleic Acids Res.">
        <title>The hologenome of Daphnia magna reveals possible DNA methylation and microbiome-mediated evolution of the host genome.</title>
        <authorList>
            <person name="Chaturvedi A."/>
            <person name="Li X."/>
            <person name="Dhandapani V."/>
            <person name="Marshall H."/>
            <person name="Kissane S."/>
            <person name="Cuenca-Cambronero M."/>
            <person name="Asole G."/>
            <person name="Calvet F."/>
            <person name="Ruiz-Romero M."/>
            <person name="Marangio P."/>
            <person name="Guigo R."/>
            <person name="Rago D."/>
            <person name="Mirbahai L."/>
            <person name="Eastwood N."/>
            <person name="Colbourne J.K."/>
            <person name="Zhou J."/>
            <person name="Mallon E."/>
            <person name="Orsini L."/>
        </authorList>
    </citation>
    <scope>NUCLEOTIDE SEQUENCE [LARGE SCALE GENOMIC DNA]</scope>
    <source>
        <strain evidence="2">LRV0_1</strain>
    </source>
</reference>
<organism evidence="2 3">
    <name type="scientific">Daphnia magna</name>
    <dbReference type="NCBI Taxonomy" id="35525"/>
    <lineage>
        <taxon>Eukaryota</taxon>
        <taxon>Metazoa</taxon>
        <taxon>Ecdysozoa</taxon>
        <taxon>Arthropoda</taxon>
        <taxon>Crustacea</taxon>
        <taxon>Branchiopoda</taxon>
        <taxon>Diplostraca</taxon>
        <taxon>Cladocera</taxon>
        <taxon>Anomopoda</taxon>
        <taxon>Daphniidae</taxon>
        <taxon>Daphnia</taxon>
    </lineage>
</organism>
<evidence type="ECO:0000313" key="2">
    <source>
        <dbReference type="EMBL" id="KAK4016849.1"/>
    </source>
</evidence>
<dbReference type="Proteomes" id="UP001234178">
    <property type="component" value="Unassembled WGS sequence"/>
</dbReference>